<keyword evidence="10" id="KW-0472">Membrane</keyword>
<organism evidence="12 13">
    <name type="scientific">Ridgeia piscesae</name>
    <name type="common">Tubeworm</name>
    <dbReference type="NCBI Taxonomy" id="27915"/>
    <lineage>
        <taxon>Eukaryota</taxon>
        <taxon>Metazoa</taxon>
        <taxon>Spiralia</taxon>
        <taxon>Lophotrochozoa</taxon>
        <taxon>Annelida</taxon>
        <taxon>Polychaeta</taxon>
        <taxon>Sedentaria</taxon>
        <taxon>Canalipalpata</taxon>
        <taxon>Sabellida</taxon>
        <taxon>Siboglinidae</taxon>
        <taxon>Ridgeia</taxon>
    </lineage>
</organism>
<dbReference type="SMART" id="SM00647">
    <property type="entry name" value="IBR"/>
    <property type="match status" value="2"/>
</dbReference>
<sequence length="809" mass="89380">MPSKDAITYRKIHNTGVISARESKHGIESHSDDNLAPVRTLRKRGCPRVQPPKYLNAVHSNDTDNLSHIDMQPITSDTTCADCQAMYGNNENRSRVPGGEGVKAGDTADIYSCQRCVSGADGQSGVLAAKEPDYEQCDISGDRGCLTWTSGRVDGQLFVQRQTSDTDDAKDVVSGSENTCVDSAGSRDTDDNAVSVNDDHDNAVSVNGDHDNAVSVNGDHDNAVSVDGDHANAVSVNGGGNNSIVSGGGDQDCAVSQGFDNGIIVSGGGDKNQSETDVKLVSETTNGSFLDLSFIDDTGHRPTDTRIAVVVCEMRETTLDPTREAVDGNVHLDGGTETSTDPGHDDTNVTLDDDRFKHDTLMLELLSLVPRDDSYDDSRDDSQSSDDPGWRRPQQLRRRTRAPVRDCGDSDSDDSFLRSYSSHLFQMDDDDDDDDDDVGYRTFGMLREMADYDDEDDNETSLLSSPEPELLSPFIVGELRHTECCVCLETRSLHVRACCAYAACDDCLARYYTAQVRAACIRVRCIGCDAHVPRDEIIFRLDDDAKRLFDRFLVDANRHPRIKTCPRCSVTTRLDAHAQLGQPEGLRITCTDCLLDWCFPCQAPWHDGATCRQYRKGDKLLKAWARQQQRGQANAQKCPRCKTYIQRATGCDHMTCTQCSMDFCYACGGRYYRLKYLGSHHSRLSVLGCRKNFKPNKPVQRRLIRGTLFGIKVVSLPILATLAVGAGVVVAGAGVVALPVYGSYKLHKYLQRKKALKGKRDRRREVWRAREVDDVADFMNGLINAATIAERPPPRFEIGDVISRRRRVR</sequence>
<evidence type="ECO:0000256" key="2">
    <source>
        <dbReference type="ARBA" id="ARBA00012251"/>
    </source>
</evidence>
<dbReference type="CDD" id="cd20342">
    <property type="entry name" value="BRcat_RBR_RNF217"/>
    <property type="match status" value="1"/>
</dbReference>
<keyword evidence="10" id="KW-0812">Transmembrane</keyword>
<keyword evidence="8" id="KW-0862">Zinc</keyword>
<dbReference type="Proteomes" id="UP001209878">
    <property type="component" value="Unassembled WGS sequence"/>
</dbReference>
<evidence type="ECO:0000256" key="3">
    <source>
        <dbReference type="ARBA" id="ARBA00022679"/>
    </source>
</evidence>
<feature type="compositionally biased region" description="Basic and acidic residues" evidence="9">
    <location>
        <begin position="372"/>
        <end position="382"/>
    </location>
</feature>
<reference evidence="12" key="1">
    <citation type="journal article" date="2023" name="Mol. Biol. Evol.">
        <title>Third-Generation Sequencing Reveals the Adaptive Role of the Epigenome in Three Deep-Sea Polychaetes.</title>
        <authorList>
            <person name="Perez M."/>
            <person name="Aroh O."/>
            <person name="Sun Y."/>
            <person name="Lan Y."/>
            <person name="Juniper S.K."/>
            <person name="Young C.R."/>
            <person name="Angers B."/>
            <person name="Qian P.Y."/>
        </authorList>
    </citation>
    <scope>NUCLEOTIDE SEQUENCE</scope>
    <source>
        <strain evidence="12">R07B-5</strain>
    </source>
</reference>
<dbReference type="CDD" id="cd20350">
    <property type="entry name" value="Rcat_RBR_RNF217"/>
    <property type="match status" value="1"/>
</dbReference>
<dbReference type="InterPro" id="IPR002867">
    <property type="entry name" value="IBR_dom"/>
</dbReference>
<accession>A0AAD9KTE9</accession>
<dbReference type="Pfam" id="PF22191">
    <property type="entry name" value="IBR_1"/>
    <property type="match status" value="1"/>
</dbReference>
<keyword evidence="13" id="KW-1185">Reference proteome</keyword>
<evidence type="ECO:0000256" key="9">
    <source>
        <dbReference type="SAM" id="MobiDB-lite"/>
    </source>
</evidence>
<evidence type="ECO:0000313" key="13">
    <source>
        <dbReference type="Proteomes" id="UP001209878"/>
    </source>
</evidence>
<dbReference type="InterPro" id="IPR031127">
    <property type="entry name" value="E3_UB_ligase_RBR"/>
</dbReference>
<dbReference type="InterPro" id="IPR047552">
    <property type="entry name" value="Rcat_RBR_RNF217"/>
</dbReference>
<dbReference type="PANTHER" id="PTHR11685">
    <property type="entry name" value="RBR FAMILY RING FINGER AND IBR DOMAIN-CONTAINING"/>
    <property type="match status" value="1"/>
</dbReference>
<dbReference type="Pfam" id="PF01485">
    <property type="entry name" value="IBR"/>
    <property type="match status" value="1"/>
</dbReference>
<evidence type="ECO:0000256" key="6">
    <source>
        <dbReference type="ARBA" id="ARBA00022771"/>
    </source>
</evidence>
<evidence type="ECO:0000256" key="10">
    <source>
        <dbReference type="SAM" id="Phobius"/>
    </source>
</evidence>
<comment type="catalytic activity">
    <reaction evidence="1">
        <text>[E2 ubiquitin-conjugating enzyme]-S-ubiquitinyl-L-cysteine + [acceptor protein]-L-lysine = [E2 ubiquitin-conjugating enzyme]-L-cysteine + [acceptor protein]-N(6)-ubiquitinyl-L-lysine.</text>
        <dbReference type="EC" id="2.3.2.31"/>
    </reaction>
</comment>
<dbReference type="AlphaFoldDB" id="A0AAD9KTE9"/>
<dbReference type="PROSITE" id="PS51873">
    <property type="entry name" value="TRIAD"/>
    <property type="match status" value="1"/>
</dbReference>
<feature type="domain" description="RING-type" evidence="11">
    <location>
        <begin position="480"/>
        <end position="693"/>
    </location>
</feature>
<keyword evidence="5" id="KW-0677">Repeat</keyword>
<keyword evidence="3" id="KW-0808">Transferase</keyword>
<dbReference type="InterPro" id="IPR047551">
    <property type="entry name" value="BRcat_RBR_RNF217"/>
</dbReference>
<dbReference type="GO" id="GO:0061630">
    <property type="term" value="F:ubiquitin protein ligase activity"/>
    <property type="evidence" value="ECO:0007669"/>
    <property type="project" value="UniProtKB-EC"/>
</dbReference>
<dbReference type="GO" id="GO:0016567">
    <property type="term" value="P:protein ubiquitination"/>
    <property type="evidence" value="ECO:0007669"/>
    <property type="project" value="InterPro"/>
</dbReference>
<keyword evidence="6" id="KW-0863">Zinc-finger</keyword>
<evidence type="ECO:0000259" key="11">
    <source>
        <dbReference type="PROSITE" id="PS51873"/>
    </source>
</evidence>
<comment type="caution">
    <text evidence="12">The sequence shown here is derived from an EMBL/GenBank/DDBJ whole genome shotgun (WGS) entry which is preliminary data.</text>
</comment>
<evidence type="ECO:0000256" key="5">
    <source>
        <dbReference type="ARBA" id="ARBA00022737"/>
    </source>
</evidence>
<evidence type="ECO:0000313" key="12">
    <source>
        <dbReference type="EMBL" id="KAK2176987.1"/>
    </source>
</evidence>
<feature type="transmembrane region" description="Helical" evidence="10">
    <location>
        <begin position="718"/>
        <end position="744"/>
    </location>
</feature>
<evidence type="ECO:0000256" key="8">
    <source>
        <dbReference type="ARBA" id="ARBA00022833"/>
    </source>
</evidence>
<feature type="region of interest" description="Disordered" evidence="9">
    <location>
        <begin position="320"/>
        <end position="351"/>
    </location>
</feature>
<dbReference type="EMBL" id="JAODUO010000626">
    <property type="protein sequence ID" value="KAK2176987.1"/>
    <property type="molecule type" value="Genomic_DNA"/>
</dbReference>
<evidence type="ECO:0000256" key="7">
    <source>
        <dbReference type="ARBA" id="ARBA00022786"/>
    </source>
</evidence>
<keyword evidence="10" id="KW-1133">Transmembrane helix</keyword>
<proteinExistence type="predicted"/>
<dbReference type="EC" id="2.3.2.31" evidence="2"/>
<evidence type="ECO:0000256" key="4">
    <source>
        <dbReference type="ARBA" id="ARBA00022723"/>
    </source>
</evidence>
<feature type="region of interest" description="Disordered" evidence="9">
    <location>
        <begin position="372"/>
        <end position="414"/>
    </location>
</feature>
<gene>
    <name evidence="12" type="ORF">NP493_627g01042</name>
</gene>
<dbReference type="Gene3D" id="1.20.120.1750">
    <property type="match status" value="1"/>
</dbReference>
<dbReference type="InterPro" id="IPR044066">
    <property type="entry name" value="TRIAD_supradom"/>
</dbReference>
<name>A0AAD9KTE9_RIDPI</name>
<feature type="region of interest" description="Disordered" evidence="9">
    <location>
        <begin position="163"/>
        <end position="191"/>
    </location>
</feature>
<feature type="compositionally biased region" description="Basic and acidic residues" evidence="9">
    <location>
        <begin position="342"/>
        <end position="351"/>
    </location>
</feature>
<dbReference type="SUPFAM" id="SSF57850">
    <property type="entry name" value="RING/U-box"/>
    <property type="match status" value="2"/>
</dbReference>
<keyword evidence="4" id="KW-0479">Metal-binding</keyword>
<keyword evidence="7" id="KW-0833">Ubl conjugation pathway</keyword>
<protein>
    <recommendedName>
        <fullName evidence="2">RBR-type E3 ubiquitin transferase</fullName>
        <ecNumber evidence="2">2.3.2.31</ecNumber>
    </recommendedName>
</protein>
<evidence type="ECO:0000256" key="1">
    <source>
        <dbReference type="ARBA" id="ARBA00001798"/>
    </source>
</evidence>
<dbReference type="GO" id="GO:0008270">
    <property type="term" value="F:zinc ion binding"/>
    <property type="evidence" value="ECO:0007669"/>
    <property type="project" value="UniProtKB-KW"/>
</dbReference>